<proteinExistence type="predicted"/>
<gene>
    <name evidence="2" type="ORF">ElyMa_006825600</name>
</gene>
<organism evidence="2 3">
    <name type="scientific">Elysia marginata</name>
    <dbReference type="NCBI Taxonomy" id="1093978"/>
    <lineage>
        <taxon>Eukaryota</taxon>
        <taxon>Metazoa</taxon>
        <taxon>Spiralia</taxon>
        <taxon>Lophotrochozoa</taxon>
        <taxon>Mollusca</taxon>
        <taxon>Gastropoda</taxon>
        <taxon>Heterobranchia</taxon>
        <taxon>Euthyneura</taxon>
        <taxon>Panpulmonata</taxon>
        <taxon>Sacoglossa</taxon>
        <taxon>Placobranchoidea</taxon>
        <taxon>Plakobranchidae</taxon>
        <taxon>Elysia</taxon>
    </lineage>
</organism>
<evidence type="ECO:0000256" key="1">
    <source>
        <dbReference type="SAM" id="MobiDB-lite"/>
    </source>
</evidence>
<feature type="compositionally biased region" description="Polar residues" evidence="1">
    <location>
        <begin position="171"/>
        <end position="199"/>
    </location>
</feature>
<feature type="compositionally biased region" description="Basic and acidic residues" evidence="1">
    <location>
        <begin position="150"/>
        <end position="163"/>
    </location>
</feature>
<name>A0AAV4J7Y0_9GAST</name>
<keyword evidence="3" id="KW-1185">Reference proteome</keyword>
<evidence type="ECO:0000313" key="2">
    <source>
        <dbReference type="EMBL" id="GFS17602.1"/>
    </source>
</evidence>
<accession>A0AAV4J7Y0</accession>
<sequence length="261" mass="29450">MLQLQQKQRLFRPLGLLLSSMYRPRSLLACLSLVVTVSVLASISHMTRTDVAATGQEDARIPFPQVKLRAGIEAGKHLTSNFLMSQNTDFNEHLQVEDYGYHIRDPGKFFQSSKELGAVPYMYKLRSAVRERNKREFPPVKGSLDLLATREEAKPDESDKNALQRDLGGRSNHTALKQISTKRMANDSSLFKPQTSLTTPPRKAGIFWRPNLGKTARHRGPGDSKLSAEDEQPLVVDGLYWSDLVESNIPKGEWFPSTQYH</sequence>
<dbReference type="EMBL" id="BMAT01013663">
    <property type="protein sequence ID" value="GFS17602.1"/>
    <property type="molecule type" value="Genomic_DNA"/>
</dbReference>
<comment type="caution">
    <text evidence="2">The sequence shown here is derived from an EMBL/GenBank/DDBJ whole genome shotgun (WGS) entry which is preliminary data.</text>
</comment>
<dbReference type="Proteomes" id="UP000762676">
    <property type="component" value="Unassembled WGS sequence"/>
</dbReference>
<protein>
    <submittedName>
        <fullName evidence="2">Uncharacterized protein</fullName>
    </submittedName>
</protein>
<reference evidence="2 3" key="1">
    <citation type="journal article" date="2021" name="Elife">
        <title>Chloroplast acquisition without the gene transfer in kleptoplastic sea slugs, Plakobranchus ocellatus.</title>
        <authorList>
            <person name="Maeda T."/>
            <person name="Takahashi S."/>
            <person name="Yoshida T."/>
            <person name="Shimamura S."/>
            <person name="Takaki Y."/>
            <person name="Nagai Y."/>
            <person name="Toyoda A."/>
            <person name="Suzuki Y."/>
            <person name="Arimoto A."/>
            <person name="Ishii H."/>
            <person name="Satoh N."/>
            <person name="Nishiyama T."/>
            <person name="Hasebe M."/>
            <person name="Maruyama T."/>
            <person name="Minagawa J."/>
            <person name="Obokata J."/>
            <person name="Shigenobu S."/>
        </authorList>
    </citation>
    <scope>NUCLEOTIDE SEQUENCE [LARGE SCALE GENOMIC DNA]</scope>
</reference>
<feature type="region of interest" description="Disordered" evidence="1">
    <location>
        <begin position="150"/>
        <end position="207"/>
    </location>
</feature>
<dbReference type="AlphaFoldDB" id="A0AAV4J7Y0"/>
<evidence type="ECO:0000313" key="3">
    <source>
        <dbReference type="Proteomes" id="UP000762676"/>
    </source>
</evidence>